<keyword evidence="3 7" id="KW-0812">Transmembrane</keyword>
<gene>
    <name evidence="9" type="ORF">BJX66DRAFT_327003</name>
</gene>
<sequence>MAQSDPTKHDAAEVSRNKSEFEHEEALKQPALHGRVDKELSQYVSDVAVEISSDRNKELVRKLDKRVLPVLVIACLLQALTQSTLPFASIMGLIEDTGMRTASGAVSQQYSWLTTGMYLVMLVAEYPQNYIITKVPLAKYLGFCMLCEGVIIACHAACVNFTGLIIGRCLLGIFEAACQPCLVLISVMWYRKEEQVVRIPIWYMMSGVQQIIGGLLAYGFTYISKGPLAAWEWWFIFIGVLLVAWGLFVMYWLPDSPTRAKCFTVEEKRDMIERVRDNQTGVQNREFKREQVVEALLDPQVWAYSIINLYTTLPTAGLAAFANIIIKSFGYSARDSQLLSMPLGLYVMIILLSSSWFAKKTGQNVLVMLVYMILSFVGTVLLMTISTDTLSQRIGLLLCYYITFSFWATTALSLSLLSRNIAGQTKKMVTLTVTFIMWAVGNCIGPQVFLEWNAPRYFIAFATHLGCYSLLVIVLVSLRWYLQKQNQARDRLAAEGVQEADPRDRSRAFDDLTDKENLSFRYVF</sequence>
<name>A0ABR4FZG7_9EURO</name>
<dbReference type="EMBL" id="JBFTWV010000076">
    <property type="protein sequence ID" value="KAL2788654.1"/>
    <property type="molecule type" value="Genomic_DNA"/>
</dbReference>
<feature type="transmembrane region" description="Helical" evidence="7">
    <location>
        <begin position="140"/>
        <end position="166"/>
    </location>
</feature>
<dbReference type="InterPro" id="IPR011701">
    <property type="entry name" value="MFS"/>
</dbReference>
<dbReference type="Proteomes" id="UP001610563">
    <property type="component" value="Unassembled WGS sequence"/>
</dbReference>
<feature type="transmembrane region" description="Helical" evidence="7">
    <location>
        <begin position="202"/>
        <end position="221"/>
    </location>
</feature>
<dbReference type="InterPro" id="IPR036259">
    <property type="entry name" value="MFS_trans_sf"/>
</dbReference>
<dbReference type="PROSITE" id="PS50850">
    <property type="entry name" value="MFS"/>
    <property type="match status" value="1"/>
</dbReference>
<evidence type="ECO:0000256" key="7">
    <source>
        <dbReference type="SAM" id="Phobius"/>
    </source>
</evidence>
<dbReference type="InterPro" id="IPR020846">
    <property type="entry name" value="MFS_dom"/>
</dbReference>
<evidence type="ECO:0000256" key="5">
    <source>
        <dbReference type="ARBA" id="ARBA00023136"/>
    </source>
</evidence>
<dbReference type="PANTHER" id="PTHR43791">
    <property type="entry name" value="PERMEASE-RELATED"/>
    <property type="match status" value="1"/>
</dbReference>
<evidence type="ECO:0000256" key="4">
    <source>
        <dbReference type="ARBA" id="ARBA00022989"/>
    </source>
</evidence>
<evidence type="ECO:0000313" key="10">
    <source>
        <dbReference type="Proteomes" id="UP001610563"/>
    </source>
</evidence>
<feature type="region of interest" description="Disordered" evidence="6">
    <location>
        <begin position="1"/>
        <end position="29"/>
    </location>
</feature>
<accession>A0ABR4FZG7</accession>
<evidence type="ECO:0000256" key="3">
    <source>
        <dbReference type="ARBA" id="ARBA00022692"/>
    </source>
</evidence>
<feature type="transmembrane region" description="Helical" evidence="7">
    <location>
        <begin position="456"/>
        <end position="482"/>
    </location>
</feature>
<feature type="domain" description="Major facilitator superfamily (MFS) profile" evidence="8">
    <location>
        <begin position="67"/>
        <end position="487"/>
    </location>
</feature>
<feature type="transmembrane region" description="Helical" evidence="7">
    <location>
        <begin position="67"/>
        <end position="90"/>
    </location>
</feature>
<evidence type="ECO:0000313" key="9">
    <source>
        <dbReference type="EMBL" id="KAL2788654.1"/>
    </source>
</evidence>
<organism evidence="9 10">
    <name type="scientific">Aspergillus keveii</name>
    <dbReference type="NCBI Taxonomy" id="714993"/>
    <lineage>
        <taxon>Eukaryota</taxon>
        <taxon>Fungi</taxon>
        <taxon>Dikarya</taxon>
        <taxon>Ascomycota</taxon>
        <taxon>Pezizomycotina</taxon>
        <taxon>Eurotiomycetes</taxon>
        <taxon>Eurotiomycetidae</taxon>
        <taxon>Eurotiales</taxon>
        <taxon>Aspergillaceae</taxon>
        <taxon>Aspergillus</taxon>
        <taxon>Aspergillus subgen. Nidulantes</taxon>
    </lineage>
</organism>
<feature type="transmembrane region" description="Helical" evidence="7">
    <location>
        <begin position="429"/>
        <end position="450"/>
    </location>
</feature>
<dbReference type="PANTHER" id="PTHR43791:SF63">
    <property type="entry name" value="HIGH AFFINITY CYSTEINE TRANSPORTER"/>
    <property type="match status" value="1"/>
</dbReference>
<dbReference type="Pfam" id="PF07690">
    <property type="entry name" value="MFS_1"/>
    <property type="match status" value="1"/>
</dbReference>
<feature type="transmembrane region" description="Helical" evidence="7">
    <location>
        <begin position="172"/>
        <end position="190"/>
    </location>
</feature>
<feature type="compositionally biased region" description="Basic and acidic residues" evidence="6">
    <location>
        <begin position="1"/>
        <end position="27"/>
    </location>
</feature>
<comment type="subcellular location">
    <subcellularLocation>
        <location evidence="1">Membrane</location>
        <topology evidence="1">Multi-pass membrane protein</topology>
    </subcellularLocation>
</comment>
<feature type="transmembrane region" description="Helical" evidence="7">
    <location>
        <begin position="301"/>
        <end position="326"/>
    </location>
</feature>
<keyword evidence="10" id="KW-1185">Reference proteome</keyword>
<feature type="transmembrane region" description="Helical" evidence="7">
    <location>
        <begin position="338"/>
        <end position="358"/>
    </location>
</feature>
<keyword evidence="2" id="KW-0813">Transport</keyword>
<reference evidence="9 10" key="1">
    <citation type="submission" date="2024-07" db="EMBL/GenBank/DDBJ databases">
        <title>Section-level genome sequencing and comparative genomics of Aspergillus sections Usti and Cavernicolus.</title>
        <authorList>
            <consortium name="Lawrence Berkeley National Laboratory"/>
            <person name="Nybo J.L."/>
            <person name="Vesth T.C."/>
            <person name="Theobald S."/>
            <person name="Frisvad J.C."/>
            <person name="Larsen T.O."/>
            <person name="Kjaerboelling I."/>
            <person name="Rothschild-Mancinelli K."/>
            <person name="Lyhne E.K."/>
            <person name="Kogle M.E."/>
            <person name="Barry K."/>
            <person name="Clum A."/>
            <person name="Na H."/>
            <person name="Ledsgaard L."/>
            <person name="Lin J."/>
            <person name="Lipzen A."/>
            <person name="Kuo A."/>
            <person name="Riley R."/>
            <person name="Mondo S."/>
            <person name="Labutti K."/>
            <person name="Haridas S."/>
            <person name="Pangalinan J."/>
            <person name="Salamov A.A."/>
            <person name="Simmons B.A."/>
            <person name="Magnuson J.K."/>
            <person name="Chen J."/>
            <person name="Drula E."/>
            <person name="Henrissat B."/>
            <person name="Wiebenga A."/>
            <person name="Lubbers R.J."/>
            <person name="Gomes A.C."/>
            <person name="Makela M.R."/>
            <person name="Stajich J."/>
            <person name="Grigoriev I.V."/>
            <person name="Mortensen U.H."/>
            <person name="De Vries R.P."/>
            <person name="Baker S.E."/>
            <person name="Andersen M.R."/>
        </authorList>
    </citation>
    <scope>NUCLEOTIDE SEQUENCE [LARGE SCALE GENOMIC DNA]</scope>
    <source>
        <strain evidence="9 10">CBS 209.92</strain>
    </source>
</reference>
<proteinExistence type="predicted"/>
<dbReference type="SUPFAM" id="SSF103473">
    <property type="entry name" value="MFS general substrate transporter"/>
    <property type="match status" value="1"/>
</dbReference>
<feature type="transmembrane region" description="Helical" evidence="7">
    <location>
        <begin position="233"/>
        <end position="253"/>
    </location>
</feature>
<feature type="transmembrane region" description="Helical" evidence="7">
    <location>
        <begin position="393"/>
        <end position="417"/>
    </location>
</feature>
<keyword evidence="5 7" id="KW-0472">Membrane</keyword>
<evidence type="ECO:0000256" key="6">
    <source>
        <dbReference type="SAM" id="MobiDB-lite"/>
    </source>
</evidence>
<comment type="caution">
    <text evidence="9">The sequence shown here is derived from an EMBL/GenBank/DDBJ whole genome shotgun (WGS) entry which is preliminary data.</text>
</comment>
<protein>
    <submittedName>
        <fullName evidence="9">Major facilitator superfamily domain-containing protein</fullName>
    </submittedName>
</protein>
<evidence type="ECO:0000256" key="2">
    <source>
        <dbReference type="ARBA" id="ARBA00022448"/>
    </source>
</evidence>
<evidence type="ECO:0000259" key="8">
    <source>
        <dbReference type="PROSITE" id="PS50850"/>
    </source>
</evidence>
<feature type="transmembrane region" description="Helical" evidence="7">
    <location>
        <begin position="110"/>
        <end position="128"/>
    </location>
</feature>
<feature type="transmembrane region" description="Helical" evidence="7">
    <location>
        <begin position="365"/>
        <end position="387"/>
    </location>
</feature>
<dbReference type="Gene3D" id="1.20.1250.20">
    <property type="entry name" value="MFS general substrate transporter like domains"/>
    <property type="match status" value="1"/>
</dbReference>
<keyword evidence="4 7" id="KW-1133">Transmembrane helix</keyword>
<evidence type="ECO:0000256" key="1">
    <source>
        <dbReference type="ARBA" id="ARBA00004141"/>
    </source>
</evidence>